<dbReference type="RefSeq" id="WP_328858556.1">
    <property type="nucleotide sequence ID" value="NZ_CP108021.1"/>
</dbReference>
<sequence length="371" mass="37416">MRSLSRAVVVVALSVITIVGSVTTTASAAPTVAPATVLGSISDGPGSFSVYRTVDSGKQATAVDDDACNAYFGFPRRFTVLQRLDARLYTFANSATTGFLTDPTRSDVGPIYVCGTLGLDGQSIYEQYSRATAPGIGPLTMSGPCGLTPYIAEGRGGADCVQRINPNANGVTGGVASSNSVTNPIRLPGGTTGSLWTFYTTGTPRAPVNAPTAPQAPDTGSVKYSVGREVDSISAGTKAGCPGGVRTTTIHAISVDAATGAIAGEPSATSAADATICYQKVGLPDFGATLTISIRGIALTTTNGGHCRQSALPGTASRQQTCGFALPANYGRGLTGGLVTLNGVVPPNDPAGSVNSAVWTISVLGSIKPAF</sequence>
<evidence type="ECO:0000313" key="2">
    <source>
        <dbReference type="EMBL" id="WUM21508.1"/>
    </source>
</evidence>
<feature type="chain" id="PRO_5043727183" evidence="1">
    <location>
        <begin position="29"/>
        <end position="371"/>
    </location>
</feature>
<dbReference type="KEGG" id="whr:OG579_06905"/>
<feature type="signal peptide" evidence="1">
    <location>
        <begin position="1"/>
        <end position="28"/>
    </location>
</feature>
<keyword evidence="3" id="KW-1185">Reference proteome</keyword>
<dbReference type="Proteomes" id="UP001432128">
    <property type="component" value="Chromosome"/>
</dbReference>
<name>A0AAU4K6C9_9NOCA</name>
<organism evidence="2 3">
    <name type="scientific">Williamsia herbipolensis</name>
    <dbReference type="NCBI Taxonomy" id="1603258"/>
    <lineage>
        <taxon>Bacteria</taxon>
        <taxon>Bacillati</taxon>
        <taxon>Actinomycetota</taxon>
        <taxon>Actinomycetes</taxon>
        <taxon>Mycobacteriales</taxon>
        <taxon>Nocardiaceae</taxon>
        <taxon>Williamsia</taxon>
    </lineage>
</organism>
<accession>A0AAU4K6C9</accession>
<proteinExistence type="predicted"/>
<dbReference type="EMBL" id="CP108021">
    <property type="protein sequence ID" value="WUM21508.1"/>
    <property type="molecule type" value="Genomic_DNA"/>
</dbReference>
<keyword evidence="1" id="KW-0732">Signal</keyword>
<reference evidence="2 3" key="1">
    <citation type="submission" date="2022-10" db="EMBL/GenBank/DDBJ databases">
        <title>The complete genomes of actinobacterial strains from the NBC collection.</title>
        <authorList>
            <person name="Joergensen T.S."/>
            <person name="Alvarez Arevalo M."/>
            <person name="Sterndorff E.B."/>
            <person name="Faurdal D."/>
            <person name="Vuksanovic O."/>
            <person name="Mourched A.-S."/>
            <person name="Charusanti P."/>
            <person name="Shaw S."/>
            <person name="Blin K."/>
            <person name="Weber T."/>
        </authorList>
    </citation>
    <scope>NUCLEOTIDE SEQUENCE [LARGE SCALE GENOMIC DNA]</scope>
    <source>
        <strain evidence="2 3">NBC_00319</strain>
    </source>
</reference>
<evidence type="ECO:0000313" key="3">
    <source>
        <dbReference type="Proteomes" id="UP001432128"/>
    </source>
</evidence>
<protein>
    <submittedName>
        <fullName evidence="2">Uncharacterized protein</fullName>
    </submittedName>
</protein>
<gene>
    <name evidence="2" type="ORF">OG579_06905</name>
</gene>
<evidence type="ECO:0000256" key="1">
    <source>
        <dbReference type="SAM" id="SignalP"/>
    </source>
</evidence>
<dbReference type="AlphaFoldDB" id="A0AAU4K6C9"/>